<dbReference type="EMBL" id="CP108253">
    <property type="protein sequence ID" value="WTU45224.1"/>
    <property type="molecule type" value="Genomic_DNA"/>
</dbReference>
<sequence>MTTTPRSPRLLLLSTVMLAVGGVALLGVPDRQEPSSPTPAPTEHPTTRQPPVHSASPSTPLAPDTSGAATPPQSSPTATTSALPPRGDGLGGDAVIQRSLEAAWPADLAPADERVLLDAGRALLRADATGVGRAQWPTVFPTSGQALAPAFSAARWRVQAAVARREGAADRAVVHLVWAGADRGGAYAEGRITDWHFARTLSKKEGITWIPRPRT</sequence>
<reference evidence="2" key="1">
    <citation type="submission" date="2022-10" db="EMBL/GenBank/DDBJ databases">
        <title>The complete genomes of actinobacterial strains from the NBC collection.</title>
        <authorList>
            <person name="Joergensen T.S."/>
            <person name="Alvarez Arevalo M."/>
            <person name="Sterndorff E.B."/>
            <person name="Faurdal D."/>
            <person name="Vuksanovic O."/>
            <person name="Mourched A.-S."/>
            <person name="Charusanti P."/>
            <person name="Shaw S."/>
            <person name="Blin K."/>
            <person name="Weber T."/>
        </authorList>
    </citation>
    <scope>NUCLEOTIDE SEQUENCE</scope>
    <source>
        <strain evidence="2">NBC_00060</strain>
    </source>
</reference>
<proteinExistence type="predicted"/>
<protein>
    <recommendedName>
        <fullName evidence="4">Secreted protein</fullName>
    </recommendedName>
</protein>
<feature type="compositionally biased region" description="Low complexity" evidence="1">
    <location>
        <begin position="65"/>
        <end position="85"/>
    </location>
</feature>
<dbReference type="AlphaFoldDB" id="A0AAU2GSS0"/>
<feature type="region of interest" description="Disordered" evidence="1">
    <location>
        <begin position="28"/>
        <end position="93"/>
    </location>
</feature>
<organism evidence="2">
    <name type="scientific">Streptomyces sp. NBC_00060</name>
    <dbReference type="NCBI Taxonomy" id="2975636"/>
    <lineage>
        <taxon>Bacteria</taxon>
        <taxon>Bacillati</taxon>
        <taxon>Actinomycetota</taxon>
        <taxon>Actinomycetes</taxon>
        <taxon>Kitasatosporales</taxon>
        <taxon>Streptomycetaceae</taxon>
        <taxon>Streptomyces</taxon>
    </lineage>
</organism>
<evidence type="ECO:0008006" key="4">
    <source>
        <dbReference type="Google" id="ProtNLM"/>
    </source>
</evidence>
<dbReference type="EMBL" id="CP108253">
    <property type="protein sequence ID" value="WTU38134.1"/>
    <property type="molecule type" value="Genomic_DNA"/>
</dbReference>
<evidence type="ECO:0000313" key="3">
    <source>
        <dbReference type="EMBL" id="WTU45224.1"/>
    </source>
</evidence>
<evidence type="ECO:0000256" key="1">
    <source>
        <dbReference type="SAM" id="MobiDB-lite"/>
    </source>
</evidence>
<accession>A0AAU2GSS0</accession>
<evidence type="ECO:0000313" key="2">
    <source>
        <dbReference type="EMBL" id="WTU38134.1"/>
    </source>
</evidence>
<gene>
    <name evidence="2" type="ORF">OHV25_00295</name>
    <name evidence="3" type="ORF">OHV25_39545</name>
</gene>
<name>A0AAU2GSS0_9ACTN</name>